<organism evidence="1 2">
    <name type="scientific">Chryseolinea soli</name>
    <dbReference type="NCBI Taxonomy" id="2321403"/>
    <lineage>
        <taxon>Bacteria</taxon>
        <taxon>Pseudomonadati</taxon>
        <taxon>Bacteroidota</taxon>
        <taxon>Cytophagia</taxon>
        <taxon>Cytophagales</taxon>
        <taxon>Fulvivirgaceae</taxon>
        <taxon>Chryseolinea</taxon>
    </lineage>
</organism>
<sequence>MILHCNTLSHSLVHSGTQQRDRLLLSLIPGQLKIDDRSIEQLIAFAGTLSKHVRYWNDANQDGGDWLPFWEYDLTSLLAILAATDLEGPRTNYRARELEYYKLKRKQEQGANVTPNAVIDDLVTNPEYGIYGLALLIQNICQKVPPTHPLKTDICNLIAGTLKDPLCRLISFHKAIDPQAIQKYGMFIGGGACSDSWGMPNNAAFECINFVLPYEYIEELWKLFLIFYKALTVILGKVKKAFQTALRIRHDHQPHVALFITFLQLFKYIQSDLNGLLEKHLMFFYHDVLRLERRRLVPDKVHVVFEIAANLVRYKIPAGTELKANVDKAGKPMMYALEDELVISNAKLIEQQNLYVIKTIDATTQAQSQFGIYLPAADKRDGFEEAWPEGTKNWSALSGMPVYERVVYKLSQLQKLARKREVLPAAFREEREKYQTWLKKLEYFSGFSVSSAELWMNTGFDRDVELTFSFSQTNPPSADYSILDDFIVELSTEKGLVPLTFGTMSEIDSEGAVGFVPSQPTNTAEDYSGLSIIARESLTVYHIKLFDDFPSVLPVDDDLPPFLRFRSKEGRIAPAITSILISTTANGTLSNLQKGTPDLMFFENSDGNIDSGANILIKPGNGQFMAIKIPEIFYKKINLLEIENQSANNLTTDAVMVLNGTRQNPNAAGGLPDYTEGTGTLSIPDAFDFNALKNNRNGWSGIEFDLTLPQDVPAVVLRASDLFLRYQSVPVQIPLAGAPDRSTRLHHIDYFSSLGNWNASGESNRALRPIPEIKQPALKPVLGEKMLDDAQKNVTPDDANGNLFLGFENLVPNQTLSVLFQMADGTSNPDHYPPVVTWSYLTKEHWQEIPPQFILKDTTEGLEQTGIILFQIPDDITNNNTAIVGKDGRKDLYWLRVSATEIPDDQVFVDALPHLIDIRVHAAEALFEDNDNTEEHLDAGLLPGTIAALRFRDVNVKTVQQPYVSFQGRRSEKDDKYGYWRRVHERLRHRNRAVTLWDYERLVLEAFPEVSVIKCLTHTRRIYTARPGYVTLAVIPFPNKMVANGIYHPTFNAGELTRINKFVSTRNSYFVSGYGDPGFCCCEDDCQCDHNHNHLEVINARFEPVRLRLCVRFREGLDIPYYTKELNEALKTFLAPWAHDNKPLLFGVPISVTRLLQFLENLTYVDVILSLRLKHFSSQQIAEQFEDNVDWEIPNAADQVVPFTAASVLTTYLDKLNEDNPNVIDHVINVVATHEKCACEACAEDQEPVVAPPAPPDGVVVQPGDLSTEDRRRIDDLTKSVVRSWRNADASTAFRELHTTLNEMVERGDLKGKTVANPENGVEATDAYKIEKIKDGRLIQRLKVSVALSPGRFTTFEVTKPNP</sequence>
<dbReference type="Proteomes" id="UP000266183">
    <property type="component" value="Chromosome"/>
</dbReference>
<reference evidence="2" key="1">
    <citation type="submission" date="2018-09" db="EMBL/GenBank/DDBJ databases">
        <title>Chryseolinea sp. KIS68-18 isolated from soil.</title>
        <authorList>
            <person name="Weon H.-Y."/>
            <person name="Kwon S.-W."/>
            <person name="Lee S.A."/>
        </authorList>
    </citation>
    <scope>NUCLEOTIDE SEQUENCE [LARGE SCALE GENOMIC DNA]</scope>
    <source>
        <strain evidence="2">KIS68-18</strain>
    </source>
</reference>
<evidence type="ECO:0008006" key="3">
    <source>
        <dbReference type="Google" id="ProtNLM"/>
    </source>
</evidence>
<dbReference type="KEGG" id="chk:D4L85_26965"/>
<dbReference type="RefSeq" id="WP_119757222.1">
    <property type="nucleotide sequence ID" value="NZ_CP032382.1"/>
</dbReference>
<dbReference type="EMBL" id="CP032382">
    <property type="protein sequence ID" value="AYB33996.1"/>
    <property type="molecule type" value="Genomic_DNA"/>
</dbReference>
<gene>
    <name evidence="1" type="ORF">D4L85_26965</name>
</gene>
<evidence type="ECO:0000313" key="2">
    <source>
        <dbReference type="Proteomes" id="UP000266183"/>
    </source>
</evidence>
<accession>A0A385STX4</accession>
<proteinExistence type="predicted"/>
<keyword evidence="2" id="KW-1185">Reference proteome</keyword>
<evidence type="ECO:0000313" key="1">
    <source>
        <dbReference type="EMBL" id="AYB33996.1"/>
    </source>
</evidence>
<protein>
    <recommendedName>
        <fullName evidence="3">Baseplate protein J-like domain-containing protein</fullName>
    </recommendedName>
</protein>
<dbReference type="OrthoDB" id="9762853at2"/>
<name>A0A385STX4_9BACT</name>